<organism evidence="13 14">
    <name type="scientific">Undibacterium arcticum</name>
    <dbReference type="NCBI Taxonomy" id="1762892"/>
    <lineage>
        <taxon>Bacteria</taxon>
        <taxon>Pseudomonadati</taxon>
        <taxon>Pseudomonadota</taxon>
        <taxon>Betaproteobacteria</taxon>
        <taxon>Burkholderiales</taxon>
        <taxon>Oxalobacteraceae</taxon>
        <taxon>Undibacterium</taxon>
    </lineage>
</organism>
<evidence type="ECO:0000256" key="3">
    <source>
        <dbReference type="ARBA" id="ARBA00022448"/>
    </source>
</evidence>
<keyword evidence="4" id="KW-1134">Transmembrane beta strand</keyword>
<evidence type="ECO:0000256" key="6">
    <source>
        <dbReference type="ARBA" id="ARBA00022729"/>
    </source>
</evidence>
<evidence type="ECO:0000256" key="11">
    <source>
        <dbReference type="SAM" id="SignalP"/>
    </source>
</evidence>
<proteinExistence type="predicted"/>
<evidence type="ECO:0000313" key="13">
    <source>
        <dbReference type="EMBL" id="MFC3109955.1"/>
    </source>
</evidence>
<keyword evidence="7" id="KW-0406">Ion transport</keyword>
<dbReference type="RefSeq" id="WP_390332357.1">
    <property type="nucleotide sequence ID" value="NZ_JBHRTP010000061.1"/>
</dbReference>
<keyword evidence="3" id="KW-0813">Transport</keyword>
<protein>
    <submittedName>
        <fullName evidence="13">Porin</fullName>
    </submittedName>
</protein>
<evidence type="ECO:0000259" key="12">
    <source>
        <dbReference type="Pfam" id="PF13609"/>
    </source>
</evidence>
<keyword evidence="14" id="KW-1185">Reference proteome</keyword>
<evidence type="ECO:0000256" key="5">
    <source>
        <dbReference type="ARBA" id="ARBA00022692"/>
    </source>
</evidence>
<dbReference type="PANTHER" id="PTHR34501">
    <property type="entry name" value="PROTEIN YDDL-RELATED"/>
    <property type="match status" value="1"/>
</dbReference>
<dbReference type="CDD" id="cd00342">
    <property type="entry name" value="gram_neg_porins"/>
    <property type="match status" value="1"/>
</dbReference>
<dbReference type="PANTHER" id="PTHR34501:SF9">
    <property type="entry name" value="MAJOR OUTER MEMBRANE PROTEIN P.IA"/>
    <property type="match status" value="1"/>
</dbReference>
<dbReference type="EMBL" id="JBHRTP010000061">
    <property type="protein sequence ID" value="MFC3109955.1"/>
    <property type="molecule type" value="Genomic_DNA"/>
</dbReference>
<reference evidence="14" key="1">
    <citation type="journal article" date="2019" name="Int. J. Syst. Evol. Microbiol.">
        <title>The Global Catalogue of Microorganisms (GCM) 10K type strain sequencing project: providing services to taxonomists for standard genome sequencing and annotation.</title>
        <authorList>
            <consortium name="The Broad Institute Genomics Platform"/>
            <consortium name="The Broad Institute Genome Sequencing Center for Infectious Disease"/>
            <person name="Wu L."/>
            <person name="Ma J."/>
        </authorList>
    </citation>
    <scope>NUCLEOTIDE SEQUENCE [LARGE SCALE GENOMIC DNA]</scope>
    <source>
        <strain evidence="14">KCTC 42986</strain>
    </source>
</reference>
<dbReference type="Proteomes" id="UP001595530">
    <property type="component" value="Unassembled WGS sequence"/>
</dbReference>
<keyword evidence="9" id="KW-0472">Membrane</keyword>
<comment type="subunit">
    <text evidence="2">Homotrimer.</text>
</comment>
<dbReference type="PRINTS" id="PR00184">
    <property type="entry name" value="NEISSPPORIN"/>
</dbReference>
<dbReference type="InterPro" id="IPR023614">
    <property type="entry name" value="Porin_dom_sf"/>
</dbReference>
<evidence type="ECO:0000256" key="1">
    <source>
        <dbReference type="ARBA" id="ARBA00004571"/>
    </source>
</evidence>
<dbReference type="Gene3D" id="2.40.160.10">
    <property type="entry name" value="Porin"/>
    <property type="match status" value="1"/>
</dbReference>
<keyword evidence="6 11" id="KW-0732">Signal</keyword>
<evidence type="ECO:0000313" key="14">
    <source>
        <dbReference type="Proteomes" id="UP001595530"/>
    </source>
</evidence>
<feature type="signal peptide" evidence="11">
    <location>
        <begin position="1"/>
        <end position="20"/>
    </location>
</feature>
<evidence type="ECO:0000256" key="8">
    <source>
        <dbReference type="ARBA" id="ARBA00023114"/>
    </source>
</evidence>
<dbReference type="InterPro" id="IPR002299">
    <property type="entry name" value="Porin_Neis"/>
</dbReference>
<dbReference type="InterPro" id="IPR050298">
    <property type="entry name" value="Gram-neg_bact_OMP"/>
</dbReference>
<dbReference type="InterPro" id="IPR001702">
    <property type="entry name" value="Porin_Gram-ve"/>
</dbReference>
<evidence type="ECO:0000256" key="9">
    <source>
        <dbReference type="ARBA" id="ARBA00023136"/>
    </source>
</evidence>
<keyword evidence="8" id="KW-0626">Porin</keyword>
<evidence type="ECO:0000256" key="7">
    <source>
        <dbReference type="ARBA" id="ARBA00023065"/>
    </source>
</evidence>
<name>A0ABV7F4T2_9BURK</name>
<sequence>MKKTILALAVLGACAGGASAQSNVTIYGLVDLGVVRESGGPAGSMTKLTSGIANGSRLGFKGIENLGGDLSAFFQLENGFQADTGTLGQGGLLFGRQAFVGLSNGFGTIKLGRQYTPIDDLVGAVDPFGNGYAGRLQNVFMKGYLSRVDNDVMYSTPTINGFSANVAYGFGEVAGSASANRYVAGSAGYTSGPLFVRIAHQNRNNLIPSVVGASANTAFGNATNDKNTMLGATYNFGVVKAHAAYAITKTGNVGTRLVDATDAMVGVSVPFGANTVMASYIRRNDKSANNRDADQIAIGYNYVMSKRTTLYAAYAYINNKNGPVFYTAGSAIEGGSGNKALDLGIRHTF</sequence>
<dbReference type="SUPFAM" id="SSF56935">
    <property type="entry name" value="Porins"/>
    <property type="match status" value="1"/>
</dbReference>
<feature type="chain" id="PRO_5046319863" evidence="11">
    <location>
        <begin position="21"/>
        <end position="349"/>
    </location>
</feature>
<dbReference type="Pfam" id="PF13609">
    <property type="entry name" value="Porin_4"/>
    <property type="match status" value="1"/>
</dbReference>
<accession>A0ABV7F4T2</accession>
<comment type="subcellular location">
    <subcellularLocation>
        <location evidence="1">Cell outer membrane</location>
        <topology evidence="1">Multi-pass membrane protein</topology>
    </subcellularLocation>
</comment>
<dbReference type="InterPro" id="IPR033900">
    <property type="entry name" value="Gram_neg_porin_domain"/>
</dbReference>
<keyword evidence="5" id="KW-0812">Transmembrane</keyword>
<dbReference type="PRINTS" id="PR00182">
    <property type="entry name" value="ECOLNEIPORIN"/>
</dbReference>
<evidence type="ECO:0000256" key="4">
    <source>
        <dbReference type="ARBA" id="ARBA00022452"/>
    </source>
</evidence>
<evidence type="ECO:0000256" key="10">
    <source>
        <dbReference type="ARBA" id="ARBA00023237"/>
    </source>
</evidence>
<gene>
    <name evidence="13" type="ORF">ACFOFO_18625</name>
</gene>
<evidence type="ECO:0000256" key="2">
    <source>
        <dbReference type="ARBA" id="ARBA00011233"/>
    </source>
</evidence>
<comment type="caution">
    <text evidence="13">The sequence shown here is derived from an EMBL/GenBank/DDBJ whole genome shotgun (WGS) entry which is preliminary data.</text>
</comment>
<keyword evidence="10" id="KW-0998">Cell outer membrane</keyword>
<feature type="domain" description="Porin" evidence="12">
    <location>
        <begin position="7"/>
        <end position="321"/>
    </location>
</feature>